<dbReference type="AlphaFoldDB" id="B6GBD0"/>
<dbReference type="Proteomes" id="UP000003560">
    <property type="component" value="Unassembled WGS sequence"/>
</dbReference>
<accession>B6GBD0</accession>
<dbReference type="EMBL" id="ABXJ01000073">
    <property type="protein sequence ID" value="EEA90392.1"/>
    <property type="molecule type" value="Genomic_DNA"/>
</dbReference>
<reference evidence="2 3" key="1">
    <citation type="submission" date="2008-10" db="EMBL/GenBank/DDBJ databases">
        <title>Draft genome sequence of Collinsella stercoris (DSM 13279).</title>
        <authorList>
            <person name="Sudarsanam P."/>
            <person name="Ley R."/>
            <person name="Guruge J."/>
            <person name="Turnbaugh P.J."/>
            <person name="Mahowald M."/>
            <person name="Liep D."/>
            <person name="Gordon J."/>
        </authorList>
    </citation>
    <scope>NUCLEOTIDE SEQUENCE [LARGE SCALE GENOMIC DNA]</scope>
    <source>
        <strain evidence="2 3">DSM 13279</strain>
    </source>
</reference>
<dbReference type="STRING" id="445975.COLSTE_01389"/>
<reference evidence="2 3" key="2">
    <citation type="submission" date="2008-10" db="EMBL/GenBank/DDBJ databases">
        <authorList>
            <person name="Fulton L."/>
            <person name="Clifton S."/>
            <person name="Fulton B."/>
            <person name="Xu J."/>
            <person name="Minx P."/>
            <person name="Pepin K.H."/>
            <person name="Johnson M."/>
            <person name="Thiruvilangam P."/>
            <person name="Bhonagiri V."/>
            <person name="Nash W.E."/>
            <person name="Mardis E.R."/>
            <person name="Wilson R.K."/>
        </authorList>
    </citation>
    <scope>NUCLEOTIDE SEQUENCE [LARGE SCALE GENOMIC DNA]</scope>
    <source>
        <strain evidence="2 3">DSM 13279</strain>
    </source>
</reference>
<keyword evidence="3" id="KW-1185">Reference proteome</keyword>
<evidence type="ECO:0000256" key="1">
    <source>
        <dbReference type="SAM" id="MobiDB-lite"/>
    </source>
</evidence>
<name>B6GBD0_9ACTN</name>
<protein>
    <submittedName>
        <fullName evidence="2">Uncharacterized protein</fullName>
    </submittedName>
</protein>
<feature type="region of interest" description="Disordered" evidence="1">
    <location>
        <begin position="1"/>
        <end position="52"/>
    </location>
</feature>
<evidence type="ECO:0000313" key="2">
    <source>
        <dbReference type="EMBL" id="EEA90392.1"/>
    </source>
</evidence>
<organism evidence="2 3">
    <name type="scientific">Collinsella stercoris DSM 13279</name>
    <dbReference type="NCBI Taxonomy" id="445975"/>
    <lineage>
        <taxon>Bacteria</taxon>
        <taxon>Bacillati</taxon>
        <taxon>Actinomycetota</taxon>
        <taxon>Coriobacteriia</taxon>
        <taxon>Coriobacteriales</taxon>
        <taxon>Coriobacteriaceae</taxon>
        <taxon>Collinsella</taxon>
    </lineage>
</organism>
<evidence type="ECO:0000313" key="3">
    <source>
        <dbReference type="Proteomes" id="UP000003560"/>
    </source>
</evidence>
<gene>
    <name evidence="2" type="ORF">COLSTE_01389</name>
</gene>
<sequence length="52" mass="5742">MSRPCRSPGAIYDDVTPKAKTPPLHGPCRRRCSRTLPHATTSRPSFAHPQNS</sequence>
<proteinExistence type="predicted"/>
<comment type="caution">
    <text evidence="2">The sequence shown here is derived from an EMBL/GenBank/DDBJ whole genome shotgun (WGS) entry which is preliminary data.</text>
</comment>
<feature type="compositionally biased region" description="Polar residues" evidence="1">
    <location>
        <begin position="38"/>
        <end position="52"/>
    </location>
</feature>
<dbReference type="HOGENOM" id="CLU_3078755_0_0_11"/>